<proteinExistence type="predicted"/>
<dbReference type="KEGG" id="ddl:Desdi_3252"/>
<evidence type="ECO:0000256" key="3">
    <source>
        <dbReference type="ARBA" id="ARBA00023163"/>
    </source>
</evidence>
<name>L0FDC7_DESDL</name>
<dbReference type="eggNOG" id="COG1309">
    <property type="taxonomic scope" value="Bacteria"/>
</dbReference>
<evidence type="ECO:0000256" key="2">
    <source>
        <dbReference type="ARBA" id="ARBA00023125"/>
    </source>
</evidence>
<dbReference type="RefSeq" id="WP_015263605.1">
    <property type="nucleotide sequence ID" value="NC_019903.1"/>
</dbReference>
<dbReference type="GO" id="GO:0000976">
    <property type="term" value="F:transcription cis-regulatory region binding"/>
    <property type="evidence" value="ECO:0007669"/>
    <property type="project" value="TreeGrafter"/>
</dbReference>
<dbReference type="InterPro" id="IPR036271">
    <property type="entry name" value="Tet_transcr_reg_TetR-rel_C_sf"/>
</dbReference>
<dbReference type="PROSITE" id="PS50977">
    <property type="entry name" value="HTH_TETR_2"/>
    <property type="match status" value="1"/>
</dbReference>
<dbReference type="SUPFAM" id="SSF48498">
    <property type="entry name" value="Tetracyclin repressor-like, C-terminal domain"/>
    <property type="match status" value="1"/>
</dbReference>
<keyword evidence="1" id="KW-0805">Transcription regulation</keyword>
<evidence type="ECO:0000256" key="1">
    <source>
        <dbReference type="ARBA" id="ARBA00023015"/>
    </source>
</evidence>
<dbReference type="PRINTS" id="PR00455">
    <property type="entry name" value="HTHTETR"/>
</dbReference>
<feature type="domain" description="HTH tetR-type" evidence="5">
    <location>
        <begin position="4"/>
        <end position="64"/>
    </location>
</feature>
<evidence type="ECO:0000256" key="4">
    <source>
        <dbReference type="PROSITE-ProRule" id="PRU00335"/>
    </source>
</evidence>
<dbReference type="STRING" id="871963.Desdi_3252"/>
<evidence type="ECO:0000313" key="6">
    <source>
        <dbReference type="EMBL" id="AGA70646.1"/>
    </source>
</evidence>
<keyword evidence="7" id="KW-1185">Reference proteome</keyword>
<evidence type="ECO:0000259" key="5">
    <source>
        <dbReference type="PROSITE" id="PS50977"/>
    </source>
</evidence>
<dbReference type="GO" id="GO:0003700">
    <property type="term" value="F:DNA-binding transcription factor activity"/>
    <property type="evidence" value="ECO:0007669"/>
    <property type="project" value="TreeGrafter"/>
</dbReference>
<dbReference type="PANTHER" id="PTHR30055">
    <property type="entry name" value="HTH-TYPE TRANSCRIPTIONAL REGULATOR RUTR"/>
    <property type="match status" value="1"/>
</dbReference>
<sequence>MAKEEKRLEILKAALKVISEMGFEGAKMEDIAKGAGVGKGTIYEYFESKNTLFTEMVHSCTKLFQDGLADTLADGKNLEEKIRNLSAHNAHFIASHALLFNAPVAHQSFPEETKEQIKKDWNAFFATIEEEVGKAMLSQEIRSDLDPEMITAIIIGGLNQYSVKKLFGDNLTPEEINHAGIAQLMIAGLKQ</sequence>
<dbReference type="HOGENOM" id="CLU_069356_12_2_9"/>
<dbReference type="GO" id="GO:0045892">
    <property type="term" value="P:negative regulation of DNA-templated transcription"/>
    <property type="evidence" value="ECO:0007669"/>
    <property type="project" value="UniProtKB-ARBA"/>
</dbReference>
<organism evidence="6 7">
    <name type="scientific">Desulfitobacterium dichloroeliminans (strain LMG P-21439 / DCA1)</name>
    <dbReference type="NCBI Taxonomy" id="871963"/>
    <lineage>
        <taxon>Bacteria</taxon>
        <taxon>Bacillati</taxon>
        <taxon>Bacillota</taxon>
        <taxon>Clostridia</taxon>
        <taxon>Eubacteriales</taxon>
        <taxon>Desulfitobacteriaceae</taxon>
        <taxon>Desulfitobacterium</taxon>
    </lineage>
</organism>
<dbReference type="Proteomes" id="UP000010797">
    <property type="component" value="Chromosome"/>
</dbReference>
<reference evidence="7" key="1">
    <citation type="submission" date="2012-02" db="EMBL/GenBank/DDBJ databases">
        <title>Complete sequence of Desulfitobacterium dichloroeliminans LMG P-21439.</title>
        <authorList>
            <person name="Lucas S."/>
            <person name="Han J."/>
            <person name="Lapidus A."/>
            <person name="Cheng J.-F."/>
            <person name="Goodwin L."/>
            <person name="Pitluck S."/>
            <person name="Peters L."/>
            <person name="Ovchinnikova G."/>
            <person name="Teshima H."/>
            <person name="Detter J.C."/>
            <person name="Han C."/>
            <person name="Tapia R."/>
            <person name="Land M."/>
            <person name="Hauser L."/>
            <person name="Kyrpides N."/>
            <person name="Ivanova N."/>
            <person name="Pagani I."/>
            <person name="Kruse T."/>
            <person name="de Vos W.M."/>
            <person name="Boon N."/>
            <person name="Smidt H."/>
            <person name="Woyke T."/>
        </authorList>
    </citation>
    <scope>NUCLEOTIDE SEQUENCE [LARGE SCALE GENOMIC DNA]</scope>
    <source>
        <strain evidence="7">LMG P-21439 / DCA1</strain>
    </source>
</reference>
<keyword evidence="3" id="KW-0804">Transcription</keyword>
<evidence type="ECO:0000313" key="7">
    <source>
        <dbReference type="Proteomes" id="UP000010797"/>
    </source>
</evidence>
<dbReference type="Gene3D" id="1.10.357.10">
    <property type="entry name" value="Tetracycline Repressor, domain 2"/>
    <property type="match status" value="1"/>
</dbReference>
<protein>
    <submittedName>
        <fullName evidence="6">Transcriptional regulator</fullName>
    </submittedName>
</protein>
<dbReference type="EMBL" id="CP003344">
    <property type="protein sequence ID" value="AGA70646.1"/>
    <property type="molecule type" value="Genomic_DNA"/>
</dbReference>
<feature type="DNA-binding region" description="H-T-H motif" evidence="4">
    <location>
        <begin position="27"/>
        <end position="46"/>
    </location>
</feature>
<dbReference type="InterPro" id="IPR050109">
    <property type="entry name" value="HTH-type_TetR-like_transc_reg"/>
</dbReference>
<dbReference type="AlphaFoldDB" id="L0FDC7"/>
<dbReference type="FunFam" id="1.10.10.60:FF:000141">
    <property type="entry name" value="TetR family transcriptional regulator"/>
    <property type="match status" value="1"/>
</dbReference>
<gene>
    <name evidence="6" type="ordered locus">Desdi_3252</name>
</gene>
<dbReference type="OrthoDB" id="9812993at2"/>
<dbReference type="InterPro" id="IPR001647">
    <property type="entry name" value="HTH_TetR"/>
</dbReference>
<dbReference type="PANTHER" id="PTHR30055:SF226">
    <property type="entry name" value="HTH-TYPE TRANSCRIPTIONAL REGULATOR PKSA"/>
    <property type="match status" value="1"/>
</dbReference>
<dbReference type="Pfam" id="PF00440">
    <property type="entry name" value="TetR_N"/>
    <property type="match status" value="1"/>
</dbReference>
<dbReference type="InterPro" id="IPR009057">
    <property type="entry name" value="Homeodomain-like_sf"/>
</dbReference>
<accession>L0FDC7</accession>
<dbReference type="SUPFAM" id="SSF46689">
    <property type="entry name" value="Homeodomain-like"/>
    <property type="match status" value="1"/>
</dbReference>
<keyword evidence="2 4" id="KW-0238">DNA-binding</keyword>